<reference evidence="2" key="1">
    <citation type="journal article" date="2019" name="Int. J. Syst. Evol. Microbiol.">
        <title>The Global Catalogue of Microorganisms (GCM) 10K type strain sequencing project: providing services to taxonomists for standard genome sequencing and annotation.</title>
        <authorList>
            <consortium name="The Broad Institute Genomics Platform"/>
            <consortium name="The Broad Institute Genome Sequencing Center for Infectious Disease"/>
            <person name="Wu L."/>
            <person name="Ma J."/>
        </authorList>
    </citation>
    <scope>NUCLEOTIDE SEQUENCE [LARGE SCALE GENOMIC DNA]</scope>
    <source>
        <strain evidence="2">CCM 7941</strain>
    </source>
</reference>
<gene>
    <name evidence="1" type="ORF">ACFOEX_01275</name>
</gene>
<dbReference type="InterPro" id="IPR023214">
    <property type="entry name" value="HAD_sf"/>
</dbReference>
<dbReference type="InterPro" id="IPR036412">
    <property type="entry name" value="HAD-like_sf"/>
</dbReference>
<dbReference type="SFLD" id="SFLDG01132">
    <property type="entry name" value="C1.5.3:_5'-Nucleotidase_Like"/>
    <property type="match status" value="1"/>
</dbReference>
<dbReference type="Pfam" id="PF00702">
    <property type="entry name" value="Hydrolase"/>
    <property type="match status" value="1"/>
</dbReference>
<dbReference type="InterPro" id="IPR006439">
    <property type="entry name" value="HAD-SF_hydro_IA"/>
</dbReference>
<evidence type="ECO:0000313" key="1">
    <source>
        <dbReference type="EMBL" id="MFC3264991.1"/>
    </source>
</evidence>
<organism evidence="1 2">
    <name type="scientific">Camelimonas abortus</name>
    <dbReference type="NCBI Taxonomy" id="1017184"/>
    <lineage>
        <taxon>Bacteria</taxon>
        <taxon>Pseudomonadati</taxon>
        <taxon>Pseudomonadota</taxon>
        <taxon>Alphaproteobacteria</taxon>
        <taxon>Hyphomicrobiales</taxon>
        <taxon>Chelatococcaceae</taxon>
        <taxon>Camelimonas</taxon>
    </lineage>
</organism>
<dbReference type="PANTHER" id="PTHR12725:SF117">
    <property type="entry name" value="HALOACID DEHALOGENASE-LIKE HYDROLASE"/>
    <property type="match status" value="1"/>
</dbReference>
<evidence type="ECO:0000313" key="2">
    <source>
        <dbReference type="Proteomes" id="UP001595536"/>
    </source>
</evidence>
<dbReference type="Gene3D" id="3.40.50.1000">
    <property type="entry name" value="HAD superfamily/HAD-like"/>
    <property type="match status" value="1"/>
</dbReference>
<dbReference type="NCBIfam" id="TIGR01509">
    <property type="entry name" value="HAD-SF-IA-v3"/>
    <property type="match status" value="1"/>
</dbReference>
<dbReference type="Proteomes" id="UP001595536">
    <property type="component" value="Unassembled WGS sequence"/>
</dbReference>
<dbReference type="SFLD" id="SFLDS00003">
    <property type="entry name" value="Haloacid_Dehalogenase"/>
    <property type="match status" value="1"/>
</dbReference>
<keyword evidence="2" id="KW-1185">Reference proteome</keyword>
<dbReference type="NCBIfam" id="TIGR01993">
    <property type="entry name" value="Pyr-5-nucltdase"/>
    <property type="match status" value="1"/>
</dbReference>
<dbReference type="Gene3D" id="1.10.150.450">
    <property type="match status" value="1"/>
</dbReference>
<dbReference type="RefSeq" id="WP_376829492.1">
    <property type="nucleotide sequence ID" value="NZ_JBHLWR010000006.1"/>
</dbReference>
<accession>A0ABV7LC58</accession>
<name>A0ABV7LC58_9HYPH</name>
<dbReference type="SUPFAM" id="SSF56784">
    <property type="entry name" value="HAD-like"/>
    <property type="match status" value="1"/>
</dbReference>
<protein>
    <submittedName>
        <fullName evidence="1">Pyrimidine 5'-nucleotidase</fullName>
    </submittedName>
</protein>
<sequence>MRTRGFAHVDTWIFDLDNTLYSHEAQIWPQVGQRITEFVARMFSLDPVEARRLQKQYYYSHGTTLRGLMDEHGLDPAEYLDFVHDVDLSLLSPNERLAKAISALPGRKLIFTNGSARHAENICRKLGVYEHFHGCFDILAANFVPKPEQGAYEMLVERHEVDPARAVFFEDMARNLAPAHALGMTTTLVLPATPDPYREPFEQAREELAHVDHVTDDLVGFLEEVAAAA</sequence>
<dbReference type="SFLD" id="SFLDG01129">
    <property type="entry name" value="C1.5:_HAD__Beta-PGM__Phosphata"/>
    <property type="match status" value="1"/>
</dbReference>
<dbReference type="PANTHER" id="PTHR12725">
    <property type="entry name" value="HALOACID DEHALOGENASE-LIKE HYDROLASE"/>
    <property type="match status" value="1"/>
</dbReference>
<dbReference type="CDD" id="cd02604">
    <property type="entry name" value="HAD_5NT"/>
    <property type="match status" value="1"/>
</dbReference>
<dbReference type="EMBL" id="JBHRUV010000006">
    <property type="protein sequence ID" value="MFC3264991.1"/>
    <property type="molecule type" value="Genomic_DNA"/>
</dbReference>
<proteinExistence type="predicted"/>
<dbReference type="InterPro" id="IPR010237">
    <property type="entry name" value="Pyr-5-nucltdase"/>
</dbReference>
<comment type="caution">
    <text evidence="1">The sequence shown here is derived from an EMBL/GenBank/DDBJ whole genome shotgun (WGS) entry which is preliminary data.</text>
</comment>